<feature type="signal peptide" evidence="1">
    <location>
        <begin position="1"/>
        <end position="24"/>
    </location>
</feature>
<reference evidence="2 3" key="1">
    <citation type="submission" date="2020-08" db="EMBL/GenBank/DDBJ databases">
        <title>Genomic Encyclopedia of Type Strains, Phase IV (KMG-IV): sequencing the most valuable type-strain genomes for metagenomic binning, comparative biology and taxonomic classification.</title>
        <authorList>
            <person name="Goeker M."/>
        </authorList>
    </citation>
    <scope>NUCLEOTIDE SEQUENCE [LARGE SCALE GENOMIC DNA]</scope>
    <source>
        <strain evidence="2 3">DSM 29781</strain>
    </source>
</reference>
<dbReference type="AlphaFoldDB" id="A0A7W8HDJ4"/>
<feature type="chain" id="PRO_5030768902" description="PEP-CTERM sorting domain-containing protein" evidence="1">
    <location>
        <begin position="25"/>
        <end position="468"/>
    </location>
</feature>
<evidence type="ECO:0008006" key="4">
    <source>
        <dbReference type="Google" id="ProtNLM"/>
    </source>
</evidence>
<gene>
    <name evidence="2" type="ORF">HNQ70_000061</name>
</gene>
<dbReference type="NCBIfam" id="TIGR02595">
    <property type="entry name" value="PEP_CTERM"/>
    <property type="match status" value="1"/>
</dbReference>
<keyword evidence="3" id="KW-1185">Reference proteome</keyword>
<accession>A0A7W8HDJ4</accession>
<organism evidence="2 3">
    <name type="scientific">Quisquiliibacterium transsilvanicum</name>
    <dbReference type="NCBI Taxonomy" id="1549638"/>
    <lineage>
        <taxon>Bacteria</taxon>
        <taxon>Pseudomonadati</taxon>
        <taxon>Pseudomonadota</taxon>
        <taxon>Betaproteobacteria</taxon>
        <taxon>Burkholderiales</taxon>
        <taxon>Burkholderiaceae</taxon>
        <taxon>Quisquiliibacterium</taxon>
    </lineage>
</organism>
<protein>
    <recommendedName>
        <fullName evidence="4">PEP-CTERM sorting domain-containing protein</fullName>
    </recommendedName>
</protein>
<proteinExistence type="predicted"/>
<evidence type="ECO:0000313" key="2">
    <source>
        <dbReference type="EMBL" id="MBB5270077.1"/>
    </source>
</evidence>
<dbReference type="Proteomes" id="UP000532440">
    <property type="component" value="Unassembled WGS sequence"/>
</dbReference>
<dbReference type="EMBL" id="JACHGB010000001">
    <property type="protein sequence ID" value="MBB5270077.1"/>
    <property type="molecule type" value="Genomic_DNA"/>
</dbReference>
<dbReference type="RefSeq" id="WP_183963187.1">
    <property type="nucleotide sequence ID" value="NZ_BAABEW010000003.1"/>
</dbReference>
<evidence type="ECO:0000313" key="3">
    <source>
        <dbReference type="Proteomes" id="UP000532440"/>
    </source>
</evidence>
<name>A0A7W8HDJ4_9BURK</name>
<keyword evidence="1" id="KW-0732">Signal</keyword>
<evidence type="ECO:0000256" key="1">
    <source>
        <dbReference type="SAM" id="SignalP"/>
    </source>
</evidence>
<dbReference type="InterPro" id="IPR013424">
    <property type="entry name" value="Ice-binding_C"/>
</dbReference>
<sequence length="468" mass="49707">MNATRCRAGAGFLVAALGFLVAPAQSETIVTDFNIVQPFTTQVYNDRIGNSRFFFGANSDLLRIAAFVLPSPDSDTIDVIRASDGQVFRSTNGYETTVTANHVAGFPNGTLSQSLRWSGLESGRGGGRYEYQTPFVLSDPAVQSLIAAWDQTPFTITVQNPRSTPTSVTVTAPDYDPSSLPPFLTDVAVTGGGLKPTLSWTVPDSGVTPESVRIQVRLITGESPDGTRITSANLVHDAQIPIGTNSYSFEGVVFSNAALSGFPSGLEVGSKYEIAVVLEDRAGGTAGGAILGRARTFFEFTPLPDDTGNVAVYLPNVGPDGVWKFDVKVTEGQRIAIDPYVAIGYEYQIGSGDPFFRSVLLPDIGDGLYELYLFDGSDWVMSAALVAGQEHFFGGIGVDRFRVLGIEPGAGLDPTDVSAFVTTLTFMGDGRFTGSMRALVAEVSEPGTVALFGAAVLAMGLRRRQTGR</sequence>
<comment type="caution">
    <text evidence="2">The sequence shown here is derived from an EMBL/GenBank/DDBJ whole genome shotgun (WGS) entry which is preliminary data.</text>
</comment>